<feature type="coiled-coil region" evidence="1">
    <location>
        <begin position="196"/>
        <end position="223"/>
    </location>
</feature>
<dbReference type="AlphaFoldDB" id="A0A4T0FEW5"/>
<keyword evidence="1" id="KW-0175">Coiled coil</keyword>
<accession>A0A4T0FEW5</accession>
<protein>
    <submittedName>
        <fullName evidence="3">Uncharacterized protein</fullName>
    </submittedName>
</protein>
<feature type="compositionally biased region" description="Acidic residues" evidence="2">
    <location>
        <begin position="44"/>
        <end position="54"/>
    </location>
</feature>
<name>A0A4T0FEW5_9BASI</name>
<feature type="compositionally biased region" description="Basic and acidic residues" evidence="2">
    <location>
        <begin position="93"/>
        <end position="107"/>
    </location>
</feature>
<reference evidence="3 4" key="1">
    <citation type="submission" date="2019-03" db="EMBL/GenBank/DDBJ databases">
        <title>Sequencing 23 genomes of Wallemia ichthyophaga.</title>
        <authorList>
            <person name="Gostincar C."/>
        </authorList>
    </citation>
    <scope>NUCLEOTIDE SEQUENCE [LARGE SCALE GENOMIC DNA]</scope>
    <source>
        <strain evidence="3 4">EXF-5753</strain>
    </source>
</reference>
<feature type="region of interest" description="Disordered" evidence="2">
    <location>
        <begin position="1"/>
        <end position="128"/>
    </location>
</feature>
<dbReference type="EMBL" id="SPNW01000097">
    <property type="protein sequence ID" value="TIA85815.1"/>
    <property type="molecule type" value="Genomic_DNA"/>
</dbReference>
<evidence type="ECO:0000313" key="4">
    <source>
        <dbReference type="Proteomes" id="UP000310189"/>
    </source>
</evidence>
<feature type="compositionally biased region" description="Basic and acidic residues" evidence="2">
    <location>
        <begin position="1"/>
        <end position="14"/>
    </location>
</feature>
<dbReference type="OrthoDB" id="10508561at2759"/>
<feature type="compositionally biased region" description="Basic and acidic residues" evidence="2">
    <location>
        <begin position="168"/>
        <end position="182"/>
    </location>
</feature>
<comment type="caution">
    <text evidence="3">The sequence shown here is derived from an EMBL/GenBank/DDBJ whole genome shotgun (WGS) entry which is preliminary data.</text>
</comment>
<feature type="compositionally biased region" description="Basic and acidic residues" evidence="2">
    <location>
        <begin position="25"/>
        <end position="41"/>
    </location>
</feature>
<gene>
    <name evidence="3" type="ORF">E3P99_03889</name>
</gene>
<evidence type="ECO:0000256" key="1">
    <source>
        <dbReference type="SAM" id="Coils"/>
    </source>
</evidence>
<evidence type="ECO:0000313" key="3">
    <source>
        <dbReference type="EMBL" id="TIA85815.1"/>
    </source>
</evidence>
<dbReference type="Proteomes" id="UP000310189">
    <property type="component" value="Unassembled WGS sequence"/>
</dbReference>
<keyword evidence="4" id="KW-1185">Reference proteome</keyword>
<proteinExistence type="predicted"/>
<evidence type="ECO:0000256" key="2">
    <source>
        <dbReference type="SAM" id="MobiDB-lite"/>
    </source>
</evidence>
<sequence length="227" mass="25742">MDARSLLRAKKAERGVPATSKTRKRQPDSVDERVEKKRRSEVGVAEEEREEEQEGALPKDFFDGGAAPVQEDHNDSAADDTTDQVPEAPEQGQETHEQPQHAQRSIEDELMAFDNEISQLSTRQEEAPAYNPQVYANATISAEPVLNTGALEEGLPDQSTAPRGQKVVSEEQRRMDEEERQRRIQAYENEDYALRLEEEARAQEEADARVSALKARMEEIKARRRKT</sequence>
<feature type="region of interest" description="Disordered" evidence="2">
    <location>
        <begin position="147"/>
        <end position="188"/>
    </location>
</feature>
<organism evidence="3 4">
    <name type="scientific">Wallemia hederae</name>
    <dbReference type="NCBI Taxonomy" id="1540922"/>
    <lineage>
        <taxon>Eukaryota</taxon>
        <taxon>Fungi</taxon>
        <taxon>Dikarya</taxon>
        <taxon>Basidiomycota</taxon>
        <taxon>Wallemiomycotina</taxon>
        <taxon>Wallemiomycetes</taxon>
        <taxon>Wallemiales</taxon>
        <taxon>Wallemiaceae</taxon>
        <taxon>Wallemia</taxon>
    </lineage>
</organism>